<evidence type="ECO:0000313" key="1">
    <source>
        <dbReference type="EMBL" id="MBB3326364.1"/>
    </source>
</evidence>
<proteinExistence type="predicted"/>
<protein>
    <submittedName>
        <fullName evidence="1">Uncharacterized protein</fullName>
    </submittedName>
</protein>
<organism evidence="1 2">
    <name type="scientific">Microlunatus antarcticus</name>
    <dbReference type="NCBI Taxonomy" id="53388"/>
    <lineage>
        <taxon>Bacteria</taxon>
        <taxon>Bacillati</taxon>
        <taxon>Actinomycetota</taxon>
        <taxon>Actinomycetes</taxon>
        <taxon>Propionibacteriales</taxon>
        <taxon>Propionibacteriaceae</taxon>
        <taxon>Microlunatus</taxon>
    </lineage>
</organism>
<reference evidence="1 2" key="1">
    <citation type="submission" date="2020-08" db="EMBL/GenBank/DDBJ databases">
        <title>Sequencing the genomes of 1000 actinobacteria strains.</title>
        <authorList>
            <person name="Klenk H.-P."/>
        </authorList>
    </citation>
    <scope>NUCLEOTIDE SEQUENCE [LARGE SCALE GENOMIC DNA]</scope>
    <source>
        <strain evidence="1 2">DSM 11053</strain>
    </source>
</reference>
<dbReference type="RefSeq" id="WP_183337324.1">
    <property type="nucleotide sequence ID" value="NZ_JACHZG010000001.1"/>
</dbReference>
<name>A0A7W5JU39_9ACTN</name>
<keyword evidence="2" id="KW-1185">Reference proteome</keyword>
<dbReference type="EMBL" id="JACHZG010000001">
    <property type="protein sequence ID" value="MBB3326364.1"/>
    <property type="molecule type" value="Genomic_DNA"/>
</dbReference>
<comment type="caution">
    <text evidence="1">The sequence shown here is derived from an EMBL/GenBank/DDBJ whole genome shotgun (WGS) entry which is preliminary data.</text>
</comment>
<sequence length="210" mass="22849">MTDDSVVAALVEAQERWSSSSYQDQQALLDVYQAERRLVAARGEPWAERIELPAWDVGAPLPHVISNGTRADLICFAADPAPWDGTSARSVSAADVDSRPLLQFTFYSCASIKFGGPNDEGLDGHPLAGRGLAPYEAHIVHNSPWLAEEDRIDAGHPSSHPGRLSHDLNHYLLAFHDEIFEALAERLEVRTGEGTISGWLHAAASAVITF</sequence>
<dbReference type="Proteomes" id="UP000565572">
    <property type="component" value="Unassembled WGS sequence"/>
</dbReference>
<accession>A0A7W5JU39</accession>
<evidence type="ECO:0000313" key="2">
    <source>
        <dbReference type="Proteomes" id="UP000565572"/>
    </source>
</evidence>
<dbReference type="AlphaFoldDB" id="A0A7W5JU39"/>
<gene>
    <name evidence="1" type="ORF">FHX39_001308</name>
</gene>